<proteinExistence type="predicted"/>
<accession>A0AA87YUX1</accession>
<dbReference type="AlphaFoldDB" id="A0AA87YUX1"/>
<sequence>MELENSREDTLVKRSSDSGIQVLSPLMVEDLFPVVPLQEIPPQEAEVDAEGNGVDPADFMAAPEDQPEYPPVIIIDSDDDEEDAEEEVEKQ</sequence>
<evidence type="ECO:0000256" key="1">
    <source>
        <dbReference type="SAM" id="MobiDB-lite"/>
    </source>
</evidence>
<feature type="region of interest" description="Disordered" evidence="1">
    <location>
        <begin position="44"/>
        <end position="91"/>
    </location>
</feature>
<reference evidence="2" key="1">
    <citation type="submission" date="2023-07" db="EMBL/GenBank/DDBJ databases">
        <title>draft genome sequence of fig (Ficus carica).</title>
        <authorList>
            <person name="Takahashi T."/>
            <person name="Nishimura K."/>
        </authorList>
    </citation>
    <scope>NUCLEOTIDE SEQUENCE</scope>
</reference>
<protein>
    <submittedName>
        <fullName evidence="2">Uncharacterized protein</fullName>
    </submittedName>
</protein>
<organism evidence="2 3">
    <name type="scientific">Ficus carica</name>
    <name type="common">Common fig</name>
    <dbReference type="NCBI Taxonomy" id="3494"/>
    <lineage>
        <taxon>Eukaryota</taxon>
        <taxon>Viridiplantae</taxon>
        <taxon>Streptophyta</taxon>
        <taxon>Embryophyta</taxon>
        <taxon>Tracheophyta</taxon>
        <taxon>Spermatophyta</taxon>
        <taxon>Magnoliopsida</taxon>
        <taxon>eudicotyledons</taxon>
        <taxon>Gunneridae</taxon>
        <taxon>Pentapetalae</taxon>
        <taxon>rosids</taxon>
        <taxon>fabids</taxon>
        <taxon>Rosales</taxon>
        <taxon>Moraceae</taxon>
        <taxon>Ficeae</taxon>
        <taxon>Ficus</taxon>
    </lineage>
</organism>
<keyword evidence="3" id="KW-1185">Reference proteome</keyword>
<comment type="caution">
    <text evidence="2">The sequence shown here is derived from an EMBL/GenBank/DDBJ whole genome shotgun (WGS) entry which is preliminary data.</text>
</comment>
<dbReference type="Proteomes" id="UP001187192">
    <property type="component" value="Unassembled WGS sequence"/>
</dbReference>
<evidence type="ECO:0000313" key="2">
    <source>
        <dbReference type="EMBL" id="GMN19280.1"/>
    </source>
</evidence>
<gene>
    <name evidence="2" type="ORF">TIFTF001_042848</name>
</gene>
<evidence type="ECO:0000313" key="3">
    <source>
        <dbReference type="Proteomes" id="UP001187192"/>
    </source>
</evidence>
<feature type="compositionally biased region" description="Acidic residues" evidence="1">
    <location>
        <begin position="76"/>
        <end position="91"/>
    </location>
</feature>
<dbReference type="EMBL" id="BTGU01002501">
    <property type="protein sequence ID" value="GMN19280.1"/>
    <property type="molecule type" value="Genomic_DNA"/>
</dbReference>
<name>A0AA87YUX1_FICCA</name>